<evidence type="ECO:0008006" key="4">
    <source>
        <dbReference type="Google" id="ProtNLM"/>
    </source>
</evidence>
<protein>
    <recommendedName>
        <fullName evidence="4">Transmembrane protein</fullName>
    </recommendedName>
</protein>
<dbReference type="AlphaFoldDB" id="A0A0G4G8F2"/>
<organism evidence="3">
    <name type="scientific">Chromera velia CCMP2878</name>
    <dbReference type="NCBI Taxonomy" id="1169474"/>
    <lineage>
        <taxon>Eukaryota</taxon>
        <taxon>Sar</taxon>
        <taxon>Alveolata</taxon>
        <taxon>Colpodellida</taxon>
        <taxon>Chromeraceae</taxon>
        <taxon>Chromera</taxon>
    </lineage>
</organism>
<feature type="region of interest" description="Disordered" evidence="1">
    <location>
        <begin position="165"/>
        <end position="230"/>
    </location>
</feature>
<evidence type="ECO:0000313" key="3">
    <source>
        <dbReference type="EMBL" id="CEM24629.1"/>
    </source>
</evidence>
<evidence type="ECO:0000256" key="1">
    <source>
        <dbReference type="SAM" id="MobiDB-lite"/>
    </source>
</evidence>
<feature type="transmembrane region" description="Helical" evidence="2">
    <location>
        <begin position="343"/>
        <end position="368"/>
    </location>
</feature>
<sequence length="440" mass="47238">MTGSALLLSDAPHGRALGGCTFLSTGIPSAYVLIGFVGMSLFLFSLTCFLYLLLAGRLSDPVTLSSDPSNSSADFPCSSSSSLERQTTTRGGVLEQTGLLWRRQPMLILGSWFPRRNAAGCVGRRGGSFFRGDTAASASTQGCFSFPPSASSCTEEEHEDDRLFFPSGPARQSKGFSEAGARSEACRGPGPDPSHASSFFRPFPPLPAEPVHSKQRFRDEPVHSKLDKSDLQSDAEAAKLLVKRGQRLREKNRLAKAYSGGSGKCLARWGLYFLLQSALWVDLSVRSGRDPVPLFGAESSRVFHKSNWELILMQSGSAGLLASVILGEFARGFPLRRGVRDRILFWGQVSVFVAVFVYIVSSLLPLVVGEGPQLWLLNALGGVSFALLRMSSVCLVGGGLYVMGFGVRAFKGLGYPVEVVQKKREGERGSVDSGCGGKGS</sequence>
<keyword evidence="2" id="KW-1133">Transmembrane helix</keyword>
<accession>A0A0G4G8F2</accession>
<keyword evidence="2" id="KW-0472">Membrane</keyword>
<dbReference type="VEuPathDB" id="CryptoDB:Cvel_4290"/>
<feature type="transmembrane region" description="Helical" evidence="2">
    <location>
        <begin position="374"/>
        <end position="402"/>
    </location>
</feature>
<feature type="transmembrane region" description="Helical" evidence="2">
    <location>
        <begin position="31"/>
        <end position="54"/>
    </location>
</feature>
<reference evidence="3" key="1">
    <citation type="submission" date="2014-11" db="EMBL/GenBank/DDBJ databases">
        <authorList>
            <person name="Otto D Thomas"/>
            <person name="Naeem Raeece"/>
        </authorList>
    </citation>
    <scope>NUCLEOTIDE SEQUENCE</scope>
</reference>
<proteinExistence type="predicted"/>
<feature type="compositionally biased region" description="Basic and acidic residues" evidence="1">
    <location>
        <begin position="216"/>
        <end position="230"/>
    </location>
</feature>
<keyword evidence="2" id="KW-0812">Transmembrane</keyword>
<dbReference type="EMBL" id="CDMZ01000959">
    <property type="protein sequence ID" value="CEM24629.1"/>
    <property type="molecule type" value="Genomic_DNA"/>
</dbReference>
<name>A0A0G4G8F2_9ALVE</name>
<feature type="compositionally biased region" description="Low complexity" evidence="1">
    <location>
        <begin position="69"/>
        <end position="82"/>
    </location>
</feature>
<evidence type="ECO:0000256" key="2">
    <source>
        <dbReference type="SAM" id="Phobius"/>
    </source>
</evidence>
<gene>
    <name evidence="3" type="ORF">Cvel_4290</name>
</gene>
<feature type="region of interest" description="Disordered" evidence="1">
    <location>
        <begin position="66"/>
        <end position="89"/>
    </location>
</feature>